<evidence type="ECO:0000313" key="1">
    <source>
        <dbReference type="EMBL" id="KAK7485819.1"/>
    </source>
</evidence>
<comment type="caution">
    <text evidence="1">The sequence shown here is derived from an EMBL/GenBank/DDBJ whole genome shotgun (WGS) entry which is preliminary data.</text>
</comment>
<sequence length="101" mass="11355">MEETVCVTPLTRYSPVVRDDTWMALPGCLAFLSPILLPVKSVNFADGAAMGVARARVSYQLEAFRYNCVCGFAFMTITVHKLRTDMYTAYTGWYYGTPDHI</sequence>
<evidence type="ECO:0000313" key="2">
    <source>
        <dbReference type="Proteomes" id="UP001519460"/>
    </source>
</evidence>
<gene>
    <name evidence="1" type="ORF">BaRGS_00022919</name>
</gene>
<dbReference type="EMBL" id="JACVVK020000188">
    <property type="protein sequence ID" value="KAK7485819.1"/>
    <property type="molecule type" value="Genomic_DNA"/>
</dbReference>
<name>A0ABD0KFB3_9CAEN</name>
<keyword evidence="2" id="KW-1185">Reference proteome</keyword>
<protein>
    <submittedName>
        <fullName evidence="1">Uncharacterized protein</fullName>
    </submittedName>
</protein>
<dbReference type="AlphaFoldDB" id="A0ABD0KFB3"/>
<organism evidence="1 2">
    <name type="scientific">Batillaria attramentaria</name>
    <dbReference type="NCBI Taxonomy" id="370345"/>
    <lineage>
        <taxon>Eukaryota</taxon>
        <taxon>Metazoa</taxon>
        <taxon>Spiralia</taxon>
        <taxon>Lophotrochozoa</taxon>
        <taxon>Mollusca</taxon>
        <taxon>Gastropoda</taxon>
        <taxon>Caenogastropoda</taxon>
        <taxon>Sorbeoconcha</taxon>
        <taxon>Cerithioidea</taxon>
        <taxon>Batillariidae</taxon>
        <taxon>Batillaria</taxon>
    </lineage>
</organism>
<accession>A0ABD0KFB3</accession>
<reference evidence="1 2" key="1">
    <citation type="journal article" date="2023" name="Sci. Data">
        <title>Genome assembly of the Korean intertidal mud-creeper Batillaria attramentaria.</title>
        <authorList>
            <person name="Patra A.K."/>
            <person name="Ho P.T."/>
            <person name="Jun S."/>
            <person name="Lee S.J."/>
            <person name="Kim Y."/>
            <person name="Won Y.J."/>
        </authorList>
    </citation>
    <scope>NUCLEOTIDE SEQUENCE [LARGE SCALE GENOMIC DNA]</scope>
    <source>
        <strain evidence="1">Wonlab-2016</strain>
    </source>
</reference>
<dbReference type="Proteomes" id="UP001519460">
    <property type="component" value="Unassembled WGS sequence"/>
</dbReference>
<proteinExistence type="predicted"/>